<evidence type="ECO:0000256" key="9">
    <source>
        <dbReference type="RuleBase" id="RU003357"/>
    </source>
</evidence>
<dbReference type="EMBL" id="WACR01000002">
    <property type="protein sequence ID" value="KAB1065617.1"/>
    <property type="molecule type" value="Genomic_DNA"/>
</dbReference>
<dbReference type="InterPro" id="IPR036942">
    <property type="entry name" value="Beta-barrel_TonB_sf"/>
</dbReference>
<dbReference type="OrthoDB" id="9804995at2"/>
<evidence type="ECO:0000256" key="8">
    <source>
        <dbReference type="PROSITE-ProRule" id="PRU01360"/>
    </source>
</evidence>
<dbReference type="GO" id="GO:0015344">
    <property type="term" value="F:siderophore uptake transmembrane transporter activity"/>
    <property type="evidence" value="ECO:0007669"/>
    <property type="project" value="TreeGrafter"/>
</dbReference>
<dbReference type="GO" id="GO:0009279">
    <property type="term" value="C:cell outer membrane"/>
    <property type="evidence" value="ECO:0007669"/>
    <property type="project" value="UniProtKB-SubCell"/>
</dbReference>
<dbReference type="Gene3D" id="2.40.170.20">
    <property type="entry name" value="TonB-dependent receptor, beta-barrel domain"/>
    <property type="match status" value="1"/>
</dbReference>
<feature type="chain" id="PRO_5026942882" evidence="10">
    <location>
        <begin position="20"/>
        <end position="805"/>
    </location>
</feature>
<keyword evidence="14" id="KW-1185">Reference proteome</keyword>
<dbReference type="RefSeq" id="WP_151166441.1">
    <property type="nucleotide sequence ID" value="NZ_WACR01000002.1"/>
</dbReference>
<evidence type="ECO:0000313" key="14">
    <source>
        <dbReference type="Proteomes" id="UP000435357"/>
    </source>
</evidence>
<dbReference type="InterPro" id="IPR037066">
    <property type="entry name" value="Plug_dom_sf"/>
</dbReference>
<evidence type="ECO:0000256" key="2">
    <source>
        <dbReference type="ARBA" id="ARBA00022448"/>
    </source>
</evidence>
<evidence type="ECO:0000256" key="6">
    <source>
        <dbReference type="ARBA" id="ARBA00023136"/>
    </source>
</evidence>
<comment type="subcellular location">
    <subcellularLocation>
        <location evidence="1 8">Cell outer membrane</location>
        <topology evidence="1 8">Multi-pass membrane protein</topology>
    </subcellularLocation>
</comment>
<comment type="caution">
    <text evidence="13">The sequence shown here is derived from an EMBL/GenBank/DDBJ whole genome shotgun (WGS) entry which is preliminary data.</text>
</comment>
<dbReference type="InterPro" id="IPR012910">
    <property type="entry name" value="Plug_dom"/>
</dbReference>
<proteinExistence type="inferred from homology"/>
<keyword evidence="2 8" id="KW-0813">Transport</keyword>
<name>A0A6N6MAZ1_9FLAO</name>
<dbReference type="InterPro" id="IPR008969">
    <property type="entry name" value="CarboxyPept-like_regulatory"/>
</dbReference>
<evidence type="ECO:0000256" key="4">
    <source>
        <dbReference type="ARBA" id="ARBA00022692"/>
    </source>
</evidence>
<dbReference type="Pfam" id="PF13715">
    <property type="entry name" value="CarbopepD_reg_2"/>
    <property type="match status" value="1"/>
</dbReference>
<protein>
    <submittedName>
        <fullName evidence="13">TonB-dependent receptor</fullName>
    </submittedName>
</protein>
<feature type="domain" description="TonB-dependent receptor plug" evidence="12">
    <location>
        <begin position="121"/>
        <end position="223"/>
    </location>
</feature>
<evidence type="ECO:0000256" key="7">
    <source>
        <dbReference type="ARBA" id="ARBA00023237"/>
    </source>
</evidence>
<evidence type="ECO:0000256" key="1">
    <source>
        <dbReference type="ARBA" id="ARBA00004571"/>
    </source>
</evidence>
<keyword evidence="4 8" id="KW-0812">Transmembrane</keyword>
<gene>
    <name evidence="13" type="ORF">F3059_02890</name>
</gene>
<dbReference type="GO" id="GO:0044718">
    <property type="term" value="P:siderophore transmembrane transport"/>
    <property type="evidence" value="ECO:0007669"/>
    <property type="project" value="TreeGrafter"/>
</dbReference>
<evidence type="ECO:0000313" key="13">
    <source>
        <dbReference type="EMBL" id="KAB1065617.1"/>
    </source>
</evidence>
<dbReference type="InterPro" id="IPR039426">
    <property type="entry name" value="TonB-dep_rcpt-like"/>
</dbReference>
<keyword evidence="5 9" id="KW-0798">TonB box</keyword>
<organism evidence="13 14">
    <name type="scientific">Salibacter halophilus</name>
    <dbReference type="NCBI Taxonomy" id="1803916"/>
    <lineage>
        <taxon>Bacteria</taxon>
        <taxon>Pseudomonadati</taxon>
        <taxon>Bacteroidota</taxon>
        <taxon>Flavobacteriia</taxon>
        <taxon>Flavobacteriales</taxon>
        <taxon>Salibacteraceae</taxon>
        <taxon>Salibacter</taxon>
    </lineage>
</organism>
<reference evidence="13 14" key="1">
    <citation type="submission" date="2019-09" db="EMBL/GenBank/DDBJ databases">
        <title>Genomes of Cryomorphaceae.</title>
        <authorList>
            <person name="Bowman J.P."/>
        </authorList>
    </citation>
    <scope>NUCLEOTIDE SEQUENCE [LARGE SCALE GENOMIC DNA]</scope>
    <source>
        <strain evidence="13 14">KCTC 52047</strain>
    </source>
</reference>
<dbReference type="PROSITE" id="PS52016">
    <property type="entry name" value="TONB_DEPENDENT_REC_3"/>
    <property type="match status" value="1"/>
</dbReference>
<evidence type="ECO:0000256" key="10">
    <source>
        <dbReference type="SAM" id="SignalP"/>
    </source>
</evidence>
<dbReference type="PANTHER" id="PTHR30069:SF57">
    <property type="entry name" value="TONB-DEPENDENT RECEPTOR"/>
    <property type="match status" value="1"/>
</dbReference>
<dbReference type="Gene3D" id="2.170.130.10">
    <property type="entry name" value="TonB-dependent receptor, plug domain"/>
    <property type="match status" value="1"/>
</dbReference>
<evidence type="ECO:0000256" key="5">
    <source>
        <dbReference type="ARBA" id="ARBA00023077"/>
    </source>
</evidence>
<sequence length="805" mass="90440">MLKFRLVLVFSFIALFSFAQKGKIDGIVLDAVSKEPVPFANVVVAGTQIGASTDIDGKFTIKEVPFGYQKLEVSVVGYERKITNDVYVTQNQSPYIEINLNKTSTQLKEVTITSSAFDKPAESPVSLQTIGVEEIERNPGSNRDVSRVIQSLPGVTSTPSFRNDILIRGGAPNENQFYIDGVETPVINHFQTQGSSGGPVGILNANLLQKVNLYTGAFPSNRGGALSSVLEIEQKEGNKEALHLRGNIGASEVGLAVDGPIGEKTTYNISARQSYLQFLFQALRLPFLPTFNDGQFKIKHKFNEKNQITFVGLGAIDQFRLNESVNDGLDPNDPDDAETIEENNYTLGNIPINEQYNYTIGAVYKHFEENSFQTVVVSRNALNNSAYKYQDNDESDPSKKILDYNSTESENKMRFENTIRKNSWKVNMGVNLENARYTNSTFDRIATPQGSITRNFESDLTVNKYGIFGQISRPVLNARLDLSFGFRLDGNDYNSEMQNPLNQFSPRFSASYSLTDRWSINFNTGRYHQLPAYTALGFSNSDGTLINKERLKYIQSDHVVAGVQYNPDSKTKITVEGFYKFYRQYPFSLSDSISLANLGADFGVIGNGPIASTNKGRAYGAEFLIQRKAKKGLFGILSYTYVRSEFQDVNGDYVPSSWDAKHILTLTAGKKFKNNWQVGLKWRFVGGLPYTPYDVQASALKENWNVRGAGLPDYSRLNERRLSNFQQLDLRVDKTWYFKKWSLNLYFDIQNAYNFKAEQQDNFNVEQNANGEPVTDPNDPSRYELYRIDNEAGTVLPTLGVIFDI</sequence>
<evidence type="ECO:0000259" key="11">
    <source>
        <dbReference type="Pfam" id="PF00593"/>
    </source>
</evidence>
<keyword evidence="6 8" id="KW-0472">Membrane</keyword>
<keyword evidence="7 8" id="KW-0998">Cell outer membrane</keyword>
<dbReference type="SUPFAM" id="SSF56935">
    <property type="entry name" value="Porins"/>
    <property type="match status" value="1"/>
</dbReference>
<feature type="domain" description="TonB-dependent receptor-like beta-barrel" evidence="11">
    <location>
        <begin position="322"/>
        <end position="751"/>
    </location>
</feature>
<dbReference type="Pfam" id="PF07715">
    <property type="entry name" value="Plug"/>
    <property type="match status" value="1"/>
</dbReference>
<comment type="similarity">
    <text evidence="8 9">Belongs to the TonB-dependent receptor family.</text>
</comment>
<keyword evidence="10" id="KW-0732">Signal</keyword>
<dbReference type="InterPro" id="IPR000531">
    <property type="entry name" value="Beta-barrel_TonB"/>
</dbReference>
<keyword evidence="3 8" id="KW-1134">Transmembrane beta strand</keyword>
<dbReference type="SUPFAM" id="SSF49464">
    <property type="entry name" value="Carboxypeptidase regulatory domain-like"/>
    <property type="match status" value="1"/>
</dbReference>
<dbReference type="Pfam" id="PF00593">
    <property type="entry name" value="TonB_dep_Rec_b-barrel"/>
    <property type="match status" value="1"/>
</dbReference>
<feature type="signal peptide" evidence="10">
    <location>
        <begin position="1"/>
        <end position="19"/>
    </location>
</feature>
<keyword evidence="13" id="KW-0675">Receptor</keyword>
<evidence type="ECO:0000259" key="12">
    <source>
        <dbReference type="Pfam" id="PF07715"/>
    </source>
</evidence>
<dbReference type="Proteomes" id="UP000435357">
    <property type="component" value="Unassembled WGS sequence"/>
</dbReference>
<dbReference type="AlphaFoldDB" id="A0A6N6MAZ1"/>
<dbReference type="Gene3D" id="2.60.40.1120">
    <property type="entry name" value="Carboxypeptidase-like, regulatory domain"/>
    <property type="match status" value="1"/>
</dbReference>
<evidence type="ECO:0000256" key="3">
    <source>
        <dbReference type="ARBA" id="ARBA00022452"/>
    </source>
</evidence>
<accession>A0A6N6MAZ1</accession>
<dbReference type="PANTHER" id="PTHR30069">
    <property type="entry name" value="TONB-DEPENDENT OUTER MEMBRANE RECEPTOR"/>
    <property type="match status" value="1"/>
</dbReference>